<protein>
    <submittedName>
        <fullName evidence="1">Uncharacterized protein</fullName>
    </submittedName>
</protein>
<keyword evidence="2" id="KW-1185">Reference proteome</keyword>
<gene>
    <name evidence="1" type="ORF">CEXT_538021</name>
</gene>
<organism evidence="1 2">
    <name type="scientific">Caerostris extrusa</name>
    <name type="common">Bark spider</name>
    <name type="synonym">Caerostris bankana</name>
    <dbReference type="NCBI Taxonomy" id="172846"/>
    <lineage>
        <taxon>Eukaryota</taxon>
        <taxon>Metazoa</taxon>
        <taxon>Ecdysozoa</taxon>
        <taxon>Arthropoda</taxon>
        <taxon>Chelicerata</taxon>
        <taxon>Arachnida</taxon>
        <taxon>Araneae</taxon>
        <taxon>Araneomorphae</taxon>
        <taxon>Entelegynae</taxon>
        <taxon>Araneoidea</taxon>
        <taxon>Araneidae</taxon>
        <taxon>Caerostris</taxon>
    </lineage>
</organism>
<comment type="caution">
    <text evidence="1">The sequence shown here is derived from an EMBL/GenBank/DDBJ whole genome shotgun (WGS) entry which is preliminary data.</text>
</comment>
<evidence type="ECO:0000313" key="2">
    <source>
        <dbReference type="Proteomes" id="UP001054945"/>
    </source>
</evidence>
<evidence type="ECO:0000313" key="1">
    <source>
        <dbReference type="EMBL" id="GIY95162.1"/>
    </source>
</evidence>
<accession>A0AAV4XKG8</accession>
<reference evidence="1 2" key="1">
    <citation type="submission" date="2021-06" db="EMBL/GenBank/DDBJ databases">
        <title>Caerostris extrusa draft genome.</title>
        <authorList>
            <person name="Kono N."/>
            <person name="Arakawa K."/>
        </authorList>
    </citation>
    <scope>NUCLEOTIDE SEQUENCE [LARGE SCALE GENOMIC DNA]</scope>
</reference>
<dbReference type="Proteomes" id="UP001054945">
    <property type="component" value="Unassembled WGS sequence"/>
</dbReference>
<proteinExistence type="predicted"/>
<dbReference type="EMBL" id="BPLR01000485">
    <property type="protein sequence ID" value="GIY95162.1"/>
    <property type="molecule type" value="Genomic_DNA"/>
</dbReference>
<sequence length="71" mass="7652">MAIIERARTCGIGLGISGLIHNVLGQLSSRGTRVDTAFSTHRVQHPVIYLSVGPRQSISSPEATLIVFDIH</sequence>
<dbReference type="AlphaFoldDB" id="A0AAV4XKG8"/>
<name>A0AAV4XKG8_CAEEX</name>